<reference evidence="1" key="1">
    <citation type="submission" date="2017-10" db="EMBL/GenBank/DDBJ databases">
        <title>Genome sequence of cellulolytic Lachnospiraceae bacterium XHS1971 isolated from hotspring sediment.</title>
        <authorList>
            <person name="Vasudevan G."/>
            <person name="Joshi A.J."/>
            <person name="Hivarkar S."/>
            <person name="Lanjekar V.B."/>
            <person name="Dhakephalkar P.K."/>
            <person name="Dagar S."/>
        </authorList>
    </citation>
    <scope>NUCLEOTIDE SEQUENCE</scope>
    <source>
        <strain evidence="1">XHS1971</strain>
    </source>
</reference>
<accession>A0AC61DE22</accession>
<comment type="caution">
    <text evidence="1">The sequence shown here is derived from an EMBL/GenBank/DDBJ whole genome shotgun (WGS) entry which is preliminary data.</text>
</comment>
<organism evidence="1 2">
    <name type="scientific">Sporanaerobium hydrogeniformans</name>
    <dbReference type="NCBI Taxonomy" id="3072179"/>
    <lineage>
        <taxon>Bacteria</taxon>
        <taxon>Bacillati</taxon>
        <taxon>Bacillota</taxon>
        <taxon>Clostridia</taxon>
        <taxon>Lachnospirales</taxon>
        <taxon>Lachnospiraceae</taxon>
        <taxon>Sporanaerobium</taxon>
    </lineage>
</organism>
<dbReference type="Proteomes" id="UP000224460">
    <property type="component" value="Unassembled WGS sequence"/>
</dbReference>
<name>A0AC61DE22_9FIRM</name>
<evidence type="ECO:0000313" key="2">
    <source>
        <dbReference type="Proteomes" id="UP000224460"/>
    </source>
</evidence>
<protein>
    <submittedName>
        <fullName evidence="1">Cobalt-precorrin-7 (C(5))-methyltransferase</fullName>
    </submittedName>
</protein>
<dbReference type="EMBL" id="PEDL01000006">
    <property type="protein sequence ID" value="PHV70991.1"/>
    <property type="molecule type" value="Genomic_DNA"/>
</dbReference>
<proteinExistence type="predicted"/>
<sequence>MIHVIGMGPGEGGYITELGNQLLEKADLIIGATRHLEAVPPQCKGLKRALDRKLEELTLFLKGNLEKEVVVLASGDPLIYGIGKYLSEQLPKEYLHIVSGISSIQYFFSRLQMDMNDLYITSTHGKVPHFDQLLSFEKVALVTDQHIGPYEIAQEILKRSLKKTLWIGENLSYGDEVISCLKPEEIEKERIFKRNVVVILDEK</sequence>
<keyword evidence="2" id="KW-1185">Reference proteome</keyword>
<gene>
    <name evidence="1" type="ORF">CS063_08220</name>
</gene>
<evidence type="ECO:0000313" key="1">
    <source>
        <dbReference type="EMBL" id="PHV70991.1"/>
    </source>
</evidence>